<sequence>MKLSNTKYLPALSLLLSLAACTVGPDYQQPESLVPAEFKYDSGWQTISPQSWAAQGDWWTAFNDPELNLLINQANKANQTLAQAEARYRAAQGQWRLARGDYSPQFDASLSGSRSGGDDVSVSESYSARLNASWAPDLWGRVRRSVEASKAGMQSSAANLVAARLNIQLAVAQSYIRLRALDLQRTILEQTMEAYERSTTLTTNQYKAGIVPRSDVIQAETQRESLKVDLIDLKNQRAIEENSIAVLLGKAPVNYSLAPAQILPELPELPASLPSTLISRRPDVVSAERQLAAASAQIGVAQAAWLPSFSISAGYGVSAGRFSDLFDAPQAIWSVGPSLLQTLFDGGARRASKDIAVAQYDEQLSAYRQTVLDGLAEVENALATISLLKEKAEQQDILLKLAEENERIVNNRYKSGLVSFLEVATAQNQTLNTRRTRLNTAADRLQAALQLAAVIGGGWDLNDPVVQSVSFAAEAEEKN</sequence>
<dbReference type="NCBIfam" id="TIGR01845">
    <property type="entry name" value="outer_NodT"/>
    <property type="match status" value="1"/>
</dbReference>
<feature type="coiled-coil region" evidence="3">
    <location>
        <begin position="178"/>
        <end position="236"/>
    </location>
</feature>
<dbReference type="RefSeq" id="WP_103686100.1">
    <property type="nucleotide sequence ID" value="NZ_PQGG01000044.1"/>
</dbReference>
<accession>A0A2S4HAX6</accession>
<comment type="similarity">
    <text evidence="1 2">Belongs to the outer membrane factor (OMF) (TC 1.B.17) family.</text>
</comment>
<feature type="coiled-coil region" evidence="3">
    <location>
        <begin position="67"/>
        <end position="94"/>
    </location>
</feature>
<dbReference type="OrthoDB" id="9770517at2"/>
<dbReference type="Gene3D" id="1.20.1600.10">
    <property type="entry name" value="Outer membrane efflux proteins (OEP)"/>
    <property type="match status" value="1"/>
</dbReference>
<dbReference type="AlphaFoldDB" id="A0A2S4HAX6"/>
<evidence type="ECO:0000256" key="1">
    <source>
        <dbReference type="ARBA" id="ARBA00007613"/>
    </source>
</evidence>
<dbReference type="Gene3D" id="2.20.200.10">
    <property type="entry name" value="Outer membrane efflux proteins (OEP)"/>
    <property type="match status" value="1"/>
</dbReference>
<keyword evidence="2" id="KW-1134">Transmembrane beta strand</keyword>
<evidence type="ECO:0000313" key="5">
    <source>
        <dbReference type="Proteomes" id="UP000237222"/>
    </source>
</evidence>
<keyword evidence="2" id="KW-0472">Membrane</keyword>
<dbReference type="Pfam" id="PF02321">
    <property type="entry name" value="OEP"/>
    <property type="match status" value="2"/>
</dbReference>
<feature type="coiled-coil region" evidence="3">
    <location>
        <begin position="375"/>
        <end position="405"/>
    </location>
</feature>
<name>A0A2S4HAX6_9GAMM</name>
<dbReference type="PANTHER" id="PTHR30203:SF33">
    <property type="entry name" value="BLR4455 PROTEIN"/>
    <property type="match status" value="1"/>
</dbReference>
<dbReference type="InterPro" id="IPR010131">
    <property type="entry name" value="MdtP/NodT-like"/>
</dbReference>
<comment type="caution">
    <text evidence="4">The sequence shown here is derived from an EMBL/GenBank/DDBJ whole genome shotgun (WGS) entry which is preliminary data.</text>
</comment>
<dbReference type="SUPFAM" id="SSF56954">
    <property type="entry name" value="Outer membrane efflux proteins (OEP)"/>
    <property type="match status" value="1"/>
</dbReference>
<comment type="subcellular location">
    <subcellularLocation>
        <location evidence="2">Cell outer membrane</location>
        <topology evidence="2">Lipid-anchor</topology>
    </subcellularLocation>
</comment>
<keyword evidence="3" id="KW-0175">Coiled coil</keyword>
<evidence type="ECO:0000256" key="3">
    <source>
        <dbReference type="SAM" id="Coils"/>
    </source>
</evidence>
<dbReference type="PROSITE" id="PS51257">
    <property type="entry name" value="PROKAR_LIPOPROTEIN"/>
    <property type="match status" value="1"/>
</dbReference>
<evidence type="ECO:0000313" key="4">
    <source>
        <dbReference type="EMBL" id="POP51135.1"/>
    </source>
</evidence>
<feature type="chain" id="PRO_5015367330" evidence="2">
    <location>
        <begin position="23"/>
        <end position="479"/>
    </location>
</feature>
<dbReference type="PANTHER" id="PTHR30203">
    <property type="entry name" value="OUTER MEMBRANE CATION EFFLUX PROTEIN"/>
    <property type="match status" value="1"/>
</dbReference>
<evidence type="ECO:0000256" key="2">
    <source>
        <dbReference type="RuleBase" id="RU362097"/>
    </source>
</evidence>
<organism evidence="4 5">
    <name type="scientific">Zhongshania marina</name>
    <dbReference type="NCBI Taxonomy" id="2304603"/>
    <lineage>
        <taxon>Bacteria</taxon>
        <taxon>Pseudomonadati</taxon>
        <taxon>Pseudomonadota</taxon>
        <taxon>Gammaproteobacteria</taxon>
        <taxon>Cellvibrionales</taxon>
        <taxon>Spongiibacteraceae</taxon>
        <taxon>Zhongshania</taxon>
    </lineage>
</organism>
<dbReference type="EMBL" id="PQGG01000044">
    <property type="protein sequence ID" value="POP51135.1"/>
    <property type="molecule type" value="Genomic_DNA"/>
</dbReference>
<keyword evidence="2" id="KW-0449">Lipoprotein</keyword>
<dbReference type="Proteomes" id="UP000237222">
    <property type="component" value="Unassembled WGS sequence"/>
</dbReference>
<proteinExistence type="inferred from homology"/>
<dbReference type="GO" id="GO:0015562">
    <property type="term" value="F:efflux transmembrane transporter activity"/>
    <property type="evidence" value="ECO:0007669"/>
    <property type="project" value="InterPro"/>
</dbReference>
<reference evidence="4" key="1">
    <citation type="submission" date="2018-01" db="EMBL/GenBank/DDBJ databases">
        <authorList>
            <person name="Yu X.-D."/>
        </authorList>
    </citation>
    <scope>NUCLEOTIDE SEQUENCE</scope>
    <source>
        <strain evidence="4">ZX-21</strain>
    </source>
</reference>
<keyword evidence="2" id="KW-0812">Transmembrane</keyword>
<feature type="signal peptide" evidence="2">
    <location>
        <begin position="1"/>
        <end position="22"/>
    </location>
</feature>
<dbReference type="GO" id="GO:0009279">
    <property type="term" value="C:cell outer membrane"/>
    <property type="evidence" value="ECO:0007669"/>
    <property type="project" value="UniProtKB-SubCell"/>
</dbReference>
<keyword evidence="2" id="KW-0564">Palmitate</keyword>
<dbReference type="InterPro" id="IPR003423">
    <property type="entry name" value="OMP_efflux"/>
</dbReference>
<protein>
    <submittedName>
        <fullName evidence="4">RND transporter</fullName>
    </submittedName>
</protein>
<gene>
    <name evidence="4" type="ORF">C0068_18600</name>
</gene>
<keyword evidence="2" id="KW-0732">Signal</keyword>